<dbReference type="SMART" id="SM00353">
    <property type="entry name" value="HLH"/>
    <property type="match status" value="1"/>
</dbReference>
<feature type="domain" description="BHLH" evidence="6">
    <location>
        <begin position="47"/>
        <end position="103"/>
    </location>
</feature>
<dbReference type="CDD" id="cd11396">
    <property type="entry name" value="bHLHzip_USF"/>
    <property type="match status" value="1"/>
</dbReference>
<keyword evidence="5" id="KW-0175">Coiled coil</keyword>
<dbReference type="InterPro" id="IPR051732">
    <property type="entry name" value="USF"/>
</dbReference>
<dbReference type="InterPro" id="IPR036638">
    <property type="entry name" value="HLH_DNA-bd_sf"/>
</dbReference>
<sequence length="164" mass="18251">MIPLSDRSILCYDVTTRCYTKSATNQSILSCEHCCAAGNKFNRMTGGEHTQRGSVERRRRDKINNWIVTLSKLIPECAESSNSSNAVSKSGILSKACEYIADLKNANLRLAERLKEIETVSLETDALRQQLEQSKEEICMLRRTLEQNGLEVTGLPSAPPDAQS</sequence>
<dbReference type="GO" id="GO:0000981">
    <property type="term" value="F:DNA-binding transcription factor activity, RNA polymerase II-specific"/>
    <property type="evidence" value="ECO:0007669"/>
    <property type="project" value="TreeGrafter"/>
</dbReference>
<dbReference type="InterPro" id="IPR011598">
    <property type="entry name" value="bHLH_dom"/>
</dbReference>
<organism evidence="7 8">
    <name type="scientific">Bugula neritina</name>
    <name type="common">Brown bryozoan</name>
    <name type="synonym">Sertularia neritina</name>
    <dbReference type="NCBI Taxonomy" id="10212"/>
    <lineage>
        <taxon>Eukaryota</taxon>
        <taxon>Metazoa</taxon>
        <taxon>Spiralia</taxon>
        <taxon>Lophotrochozoa</taxon>
        <taxon>Bryozoa</taxon>
        <taxon>Gymnolaemata</taxon>
        <taxon>Cheilostomatida</taxon>
        <taxon>Flustrina</taxon>
        <taxon>Buguloidea</taxon>
        <taxon>Bugulidae</taxon>
        <taxon>Bugula</taxon>
    </lineage>
</organism>
<keyword evidence="4" id="KW-0539">Nucleus</keyword>
<evidence type="ECO:0000256" key="1">
    <source>
        <dbReference type="ARBA" id="ARBA00004123"/>
    </source>
</evidence>
<keyword evidence="3" id="KW-0804">Transcription</keyword>
<keyword evidence="8" id="KW-1185">Reference proteome</keyword>
<dbReference type="Pfam" id="PF00010">
    <property type="entry name" value="HLH"/>
    <property type="match status" value="1"/>
</dbReference>
<keyword evidence="2" id="KW-0805">Transcription regulation</keyword>
<name>A0A7J7IRQ9_BUGNE</name>
<dbReference type="GO" id="GO:0005634">
    <property type="term" value="C:nucleus"/>
    <property type="evidence" value="ECO:0007669"/>
    <property type="project" value="UniProtKB-SubCell"/>
</dbReference>
<evidence type="ECO:0000313" key="8">
    <source>
        <dbReference type="Proteomes" id="UP000593567"/>
    </source>
</evidence>
<dbReference type="PANTHER" id="PTHR46117:SF3">
    <property type="entry name" value="FI24210P1"/>
    <property type="match status" value="1"/>
</dbReference>
<dbReference type="PROSITE" id="PS50888">
    <property type="entry name" value="BHLH"/>
    <property type="match status" value="1"/>
</dbReference>
<dbReference type="Gene3D" id="4.10.280.10">
    <property type="entry name" value="Helix-loop-helix DNA-binding domain"/>
    <property type="match status" value="1"/>
</dbReference>
<dbReference type="PANTHER" id="PTHR46117">
    <property type="entry name" value="FI24210P1"/>
    <property type="match status" value="1"/>
</dbReference>
<evidence type="ECO:0000259" key="6">
    <source>
        <dbReference type="PROSITE" id="PS50888"/>
    </source>
</evidence>
<evidence type="ECO:0000256" key="4">
    <source>
        <dbReference type="ARBA" id="ARBA00023242"/>
    </source>
</evidence>
<dbReference type="Proteomes" id="UP000593567">
    <property type="component" value="Unassembled WGS sequence"/>
</dbReference>
<dbReference type="GO" id="GO:0046983">
    <property type="term" value="F:protein dimerization activity"/>
    <property type="evidence" value="ECO:0007669"/>
    <property type="project" value="InterPro"/>
</dbReference>
<evidence type="ECO:0000256" key="3">
    <source>
        <dbReference type="ARBA" id="ARBA00023163"/>
    </source>
</evidence>
<accession>A0A7J7IRQ9</accession>
<dbReference type="SUPFAM" id="SSF47459">
    <property type="entry name" value="HLH, helix-loop-helix DNA-binding domain"/>
    <property type="match status" value="1"/>
</dbReference>
<dbReference type="OrthoDB" id="690068at2759"/>
<evidence type="ECO:0000313" key="7">
    <source>
        <dbReference type="EMBL" id="KAF6016633.1"/>
    </source>
</evidence>
<evidence type="ECO:0000256" key="2">
    <source>
        <dbReference type="ARBA" id="ARBA00023015"/>
    </source>
</evidence>
<dbReference type="AlphaFoldDB" id="A0A7J7IRQ9"/>
<dbReference type="GO" id="GO:0000978">
    <property type="term" value="F:RNA polymerase II cis-regulatory region sequence-specific DNA binding"/>
    <property type="evidence" value="ECO:0007669"/>
    <property type="project" value="TreeGrafter"/>
</dbReference>
<gene>
    <name evidence="7" type="ORF">EB796_025061</name>
</gene>
<protein>
    <submittedName>
        <fullName evidence="7">USF2</fullName>
    </submittedName>
</protein>
<feature type="coiled-coil region" evidence="5">
    <location>
        <begin position="100"/>
        <end position="148"/>
    </location>
</feature>
<comment type="subcellular location">
    <subcellularLocation>
        <location evidence="1">Nucleus</location>
    </subcellularLocation>
</comment>
<evidence type="ECO:0000256" key="5">
    <source>
        <dbReference type="SAM" id="Coils"/>
    </source>
</evidence>
<proteinExistence type="predicted"/>
<comment type="caution">
    <text evidence="7">The sequence shown here is derived from an EMBL/GenBank/DDBJ whole genome shotgun (WGS) entry which is preliminary data.</text>
</comment>
<dbReference type="EMBL" id="VXIV02003497">
    <property type="protein sequence ID" value="KAF6016633.1"/>
    <property type="molecule type" value="Genomic_DNA"/>
</dbReference>
<reference evidence="7" key="1">
    <citation type="submission" date="2020-06" db="EMBL/GenBank/DDBJ databases">
        <title>Draft genome of Bugula neritina, a colonial animal packing powerful symbionts and potential medicines.</title>
        <authorList>
            <person name="Rayko M."/>
        </authorList>
    </citation>
    <scope>NUCLEOTIDE SEQUENCE [LARGE SCALE GENOMIC DNA]</scope>
    <source>
        <strain evidence="7">Kwan_BN1</strain>
    </source>
</reference>